<dbReference type="Proteomes" id="UP000289437">
    <property type="component" value="Unassembled WGS sequence"/>
</dbReference>
<dbReference type="AlphaFoldDB" id="A0A4Q0STD1"/>
<reference evidence="2" key="2">
    <citation type="submission" date="2019-02" db="EMBL/GenBank/DDBJ databases">
        <title>Granulicella sibirica sp. nov., a psychrotolerant acidobacterium isolated from an organic soil layer in forested tundra, West Siberia.</title>
        <authorList>
            <person name="Oshkin I.Y."/>
            <person name="Kulichevskaya I.S."/>
            <person name="Rijpstra W.I.C."/>
            <person name="Sinninghe Damste J.S."/>
            <person name="Rakitin A.L."/>
            <person name="Ravin N.V."/>
            <person name="Dedysh S.N."/>
        </authorList>
    </citation>
    <scope>NUCLEOTIDE SEQUENCE [LARGE SCALE GENOMIC DNA]</scope>
    <source>
        <strain evidence="2">AF10</strain>
    </source>
</reference>
<sequence>MPVLRAETATRTYLTRQQERLRHPLEGPPPTLKQRFFPFGFPVDVFTNSAAVLKMLEEMWRPFTARFPKDPIRCDIVVEESSETRCPPPPAYHLLMPLVTTICDGNNFSVVDVERSTVRTHITEAALRYPLFVRQHLLTAAYSCICTRYVTPIHGACVSWNSRGILLCGDSGAGKSTLAYACAHQGWIYTSDDASYLMNEETSRRVTGNCHQVRLRPESASLFPEISPLKLTARIAGKPSVEVPTNTMKDVTTSPTADVDYVIFLNRNHNGPAALVSSSPVAARESMGATLYGIPRMLDIQYRAIDRLLTAPVYELRYQTLDDAIRLLRWLAEEGENAERFIAAR</sequence>
<gene>
    <name evidence="1" type="ORF">GRAN_4856</name>
</gene>
<dbReference type="InterPro" id="IPR025662">
    <property type="entry name" value="Sigma_54_int_dom_ATP-bd_1"/>
</dbReference>
<dbReference type="PROSITE" id="PS00675">
    <property type="entry name" value="SIGMA54_INTERACT_1"/>
    <property type="match status" value="1"/>
</dbReference>
<dbReference type="SUPFAM" id="SSF53795">
    <property type="entry name" value="PEP carboxykinase-like"/>
    <property type="match status" value="1"/>
</dbReference>
<dbReference type="InterPro" id="IPR027417">
    <property type="entry name" value="P-loop_NTPase"/>
</dbReference>
<evidence type="ECO:0000313" key="2">
    <source>
        <dbReference type="Proteomes" id="UP000289437"/>
    </source>
</evidence>
<name>A0A4Q0STD1_9BACT</name>
<keyword evidence="2" id="KW-1185">Reference proteome</keyword>
<evidence type="ECO:0000313" key="1">
    <source>
        <dbReference type="EMBL" id="RXH54205.1"/>
    </source>
</evidence>
<dbReference type="RefSeq" id="WP_128915444.1">
    <property type="nucleotide sequence ID" value="NZ_RDSM01000005.1"/>
</dbReference>
<reference evidence="1 2" key="1">
    <citation type="submission" date="2018-11" db="EMBL/GenBank/DDBJ databases">
        <authorList>
            <person name="Mardanov A.V."/>
            <person name="Ravin N.V."/>
            <person name="Dedysh S.N."/>
        </authorList>
    </citation>
    <scope>NUCLEOTIDE SEQUENCE [LARGE SCALE GENOMIC DNA]</scope>
    <source>
        <strain evidence="1 2">AF10</strain>
    </source>
</reference>
<accession>A0A4Q0STD1</accession>
<evidence type="ECO:0008006" key="3">
    <source>
        <dbReference type="Google" id="ProtNLM"/>
    </source>
</evidence>
<dbReference type="EMBL" id="RDSM01000005">
    <property type="protein sequence ID" value="RXH54205.1"/>
    <property type="molecule type" value="Genomic_DNA"/>
</dbReference>
<organism evidence="1 2">
    <name type="scientific">Granulicella sibirica</name>
    <dbReference type="NCBI Taxonomy" id="2479048"/>
    <lineage>
        <taxon>Bacteria</taxon>
        <taxon>Pseudomonadati</taxon>
        <taxon>Acidobacteriota</taxon>
        <taxon>Terriglobia</taxon>
        <taxon>Terriglobales</taxon>
        <taxon>Acidobacteriaceae</taxon>
        <taxon>Granulicella</taxon>
    </lineage>
</organism>
<comment type="caution">
    <text evidence="1">The sequence shown here is derived from an EMBL/GenBank/DDBJ whole genome shotgun (WGS) entry which is preliminary data.</text>
</comment>
<protein>
    <recommendedName>
        <fullName evidence="3">HPr kinase</fullName>
    </recommendedName>
</protein>
<dbReference type="OrthoDB" id="113347at2"/>
<proteinExistence type="predicted"/>
<dbReference type="Gene3D" id="3.40.50.300">
    <property type="entry name" value="P-loop containing nucleotide triphosphate hydrolases"/>
    <property type="match status" value="1"/>
</dbReference>